<dbReference type="GO" id="GO:0016829">
    <property type="term" value="F:lyase activity"/>
    <property type="evidence" value="ECO:0007669"/>
    <property type="project" value="UniProtKB-KW"/>
</dbReference>
<name>A0A3B0YRS8_9ZZZZ</name>
<comment type="catalytic activity">
    <reaction evidence="11">
        <text>L-glutamine + H2O = L-glutamate + NH4(+)</text>
        <dbReference type="Rhea" id="RHEA:15889"/>
        <dbReference type="ChEBI" id="CHEBI:15377"/>
        <dbReference type="ChEBI" id="CHEBI:28938"/>
        <dbReference type="ChEBI" id="CHEBI:29985"/>
        <dbReference type="ChEBI" id="CHEBI:58359"/>
        <dbReference type="EC" id="3.5.1.2"/>
    </reaction>
</comment>
<dbReference type="EC" id="2.4.2.-" evidence="13"/>
<dbReference type="PROSITE" id="PS51273">
    <property type="entry name" value="GATASE_TYPE_1"/>
    <property type="match status" value="1"/>
</dbReference>
<dbReference type="UniPathway" id="UPA00031">
    <property type="reaction ID" value="UER00010"/>
</dbReference>
<evidence type="ECO:0000259" key="12">
    <source>
        <dbReference type="Pfam" id="PF00117"/>
    </source>
</evidence>
<evidence type="ECO:0000256" key="7">
    <source>
        <dbReference type="ARBA" id="ARBA00022962"/>
    </source>
</evidence>
<gene>
    <name evidence="13" type="ORF">MNBD_GAMMA12-3846</name>
</gene>
<dbReference type="AlphaFoldDB" id="A0A3B0YRS8"/>
<evidence type="ECO:0000256" key="9">
    <source>
        <dbReference type="ARBA" id="ARBA00023239"/>
    </source>
</evidence>
<dbReference type="NCBIfam" id="TIGR01855">
    <property type="entry name" value="IMP_synth_hisH"/>
    <property type="match status" value="1"/>
</dbReference>
<dbReference type="CDD" id="cd01748">
    <property type="entry name" value="GATase1_IGP_Synthase"/>
    <property type="match status" value="1"/>
</dbReference>
<evidence type="ECO:0000256" key="1">
    <source>
        <dbReference type="ARBA" id="ARBA00004496"/>
    </source>
</evidence>
<dbReference type="FunFam" id="3.40.50.880:FF:000009">
    <property type="entry name" value="Imidazole glycerol phosphate synthase subunit HisH"/>
    <property type="match status" value="1"/>
</dbReference>
<dbReference type="SUPFAM" id="SSF52317">
    <property type="entry name" value="Class I glutamine amidotransferase-like"/>
    <property type="match status" value="1"/>
</dbReference>
<dbReference type="EMBL" id="UOFL01000143">
    <property type="protein sequence ID" value="VAW77952.1"/>
    <property type="molecule type" value="Genomic_DNA"/>
</dbReference>
<evidence type="ECO:0000256" key="6">
    <source>
        <dbReference type="ARBA" id="ARBA00022801"/>
    </source>
</evidence>
<keyword evidence="13" id="KW-0808">Transferase</keyword>
<dbReference type="GO" id="GO:0005737">
    <property type="term" value="C:cytoplasm"/>
    <property type="evidence" value="ECO:0007669"/>
    <property type="project" value="UniProtKB-SubCell"/>
</dbReference>
<dbReference type="InterPro" id="IPR010139">
    <property type="entry name" value="Imidazole-glycPsynth_HisH"/>
</dbReference>
<evidence type="ECO:0000256" key="5">
    <source>
        <dbReference type="ARBA" id="ARBA00022605"/>
    </source>
</evidence>
<reference evidence="13" key="1">
    <citation type="submission" date="2018-06" db="EMBL/GenBank/DDBJ databases">
        <authorList>
            <person name="Zhirakovskaya E."/>
        </authorList>
    </citation>
    <scope>NUCLEOTIDE SEQUENCE</scope>
</reference>
<dbReference type="InterPro" id="IPR017926">
    <property type="entry name" value="GATASE"/>
</dbReference>
<evidence type="ECO:0000256" key="4">
    <source>
        <dbReference type="ARBA" id="ARBA00022490"/>
    </source>
</evidence>
<keyword evidence="13" id="KW-0328">Glycosyltransferase</keyword>
<comment type="subcellular location">
    <subcellularLocation>
        <location evidence="1">Cytoplasm</location>
    </subcellularLocation>
</comment>
<comment type="subunit">
    <text evidence="3">Heterodimer of HisH and HisF.</text>
</comment>
<evidence type="ECO:0000256" key="10">
    <source>
        <dbReference type="ARBA" id="ARBA00047838"/>
    </source>
</evidence>
<evidence type="ECO:0000256" key="11">
    <source>
        <dbReference type="ARBA" id="ARBA00049534"/>
    </source>
</evidence>
<dbReference type="PANTHER" id="PTHR42701:SF2">
    <property type="entry name" value="IMIDAZOLE GLYCEROL PHOSPHATE SYNTHASE SUBUNIT HISH 1"/>
    <property type="match status" value="1"/>
</dbReference>
<protein>
    <submittedName>
        <fullName evidence="13">Imidazole glycerol phosphate synthase amidotransferase subunit</fullName>
        <ecNumber evidence="13">2.4.2.-</ecNumber>
    </submittedName>
</protein>
<keyword evidence="4" id="KW-0963">Cytoplasm</keyword>
<keyword evidence="9" id="KW-0456">Lyase</keyword>
<dbReference type="PIRSF" id="PIRSF000495">
    <property type="entry name" value="Amidotransf_hisH"/>
    <property type="match status" value="1"/>
</dbReference>
<dbReference type="GO" id="GO:0000107">
    <property type="term" value="F:imidazoleglycerol-phosphate synthase activity"/>
    <property type="evidence" value="ECO:0007669"/>
    <property type="project" value="TreeGrafter"/>
</dbReference>
<feature type="domain" description="Glutamine amidotransferase" evidence="12">
    <location>
        <begin position="5"/>
        <end position="209"/>
    </location>
</feature>
<evidence type="ECO:0000256" key="3">
    <source>
        <dbReference type="ARBA" id="ARBA00011152"/>
    </source>
</evidence>
<dbReference type="Pfam" id="PF00117">
    <property type="entry name" value="GATase"/>
    <property type="match status" value="1"/>
</dbReference>
<dbReference type="GO" id="GO:0004359">
    <property type="term" value="F:glutaminase activity"/>
    <property type="evidence" value="ECO:0007669"/>
    <property type="project" value="UniProtKB-EC"/>
</dbReference>
<dbReference type="PANTHER" id="PTHR42701">
    <property type="entry name" value="IMIDAZOLE GLYCEROL PHOSPHATE SYNTHASE SUBUNIT HISH"/>
    <property type="match status" value="1"/>
</dbReference>
<sequence length="213" mass="23737">MGNIVVIDYGMGNLRSVSKALEHVTDQKVLVSSDAKEILKADRVVFPGQGAMGAAMQHMRERDLVEVVHQVSREKPFLGICLGLQALMTHSAEDGGVDGLNVIPGQVLHFDYLFKQQAVDASSLKIPHMGWNHVQQSSSHPLWENIENNSRFYFVHSYYIKPDLADEVTATTNYGAEFTSAAGADNWFAVQFHPEKSQQSGLQLLKNFVHWNV</sequence>
<keyword evidence="7" id="KW-0315">Glutamine amidotransferase</keyword>
<dbReference type="HAMAP" id="MF_00278">
    <property type="entry name" value="HisH"/>
    <property type="match status" value="1"/>
</dbReference>
<proteinExistence type="inferred from homology"/>
<dbReference type="InterPro" id="IPR029062">
    <property type="entry name" value="Class_I_gatase-like"/>
</dbReference>
<keyword evidence="6" id="KW-0378">Hydrolase</keyword>
<organism evidence="13">
    <name type="scientific">hydrothermal vent metagenome</name>
    <dbReference type="NCBI Taxonomy" id="652676"/>
    <lineage>
        <taxon>unclassified sequences</taxon>
        <taxon>metagenomes</taxon>
        <taxon>ecological metagenomes</taxon>
    </lineage>
</organism>
<evidence type="ECO:0000256" key="2">
    <source>
        <dbReference type="ARBA" id="ARBA00005091"/>
    </source>
</evidence>
<keyword evidence="8" id="KW-0368">Histidine biosynthesis</keyword>
<comment type="catalytic activity">
    <reaction evidence="10">
        <text>5-[(5-phospho-1-deoxy-D-ribulos-1-ylimino)methylamino]-1-(5-phospho-beta-D-ribosyl)imidazole-4-carboxamide + L-glutamine = D-erythro-1-(imidazol-4-yl)glycerol 3-phosphate + 5-amino-1-(5-phospho-beta-D-ribosyl)imidazole-4-carboxamide + L-glutamate + H(+)</text>
        <dbReference type="Rhea" id="RHEA:24793"/>
        <dbReference type="ChEBI" id="CHEBI:15378"/>
        <dbReference type="ChEBI" id="CHEBI:29985"/>
        <dbReference type="ChEBI" id="CHEBI:58278"/>
        <dbReference type="ChEBI" id="CHEBI:58359"/>
        <dbReference type="ChEBI" id="CHEBI:58475"/>
        <dbReference type="ChEBI" id="CHEBI:58525"/>
        <dbReference type="EC" id="4.3.2.10"/>
    </reaction>
</comment>
<dbReference type="Gene3D" id="3.40.50.880">
    <property type="match status" value="1"/>
</dbReference>
<dbReference type="GO" id="GO:0000105">
    <property type="term" value="P:L-histidine biosynthetic process"/>
    <property type="evidence" value="ECO:0007669"/>
    <property type="project" value="UniProtKB-UniPathway"/>
</dbReference>
<keyword evidence="5" id="KW-0028">Amino-acid biosynthesis</keyword>
<accession>A0A3B0YRS8</accession>
<evidence type="ECO:0000256" key="8">
    <source>
        <dbReference type="ARBA" id="ARBA00023102"/>
    </source>
</evidence>
<evidence type="ECO:0000313" key="13">
    <source>
        <dbReference type="EMBL" id="VAW77952.1"/>
    </source>
</evidence>
<comment type="pathway">
    <text evidence="2">Amino-acid biosynthesis; L-histidine biosynthesis; L-histidine from 5-phospho-alpha-D-ribose 1-diphosphate: step 5/9.</text>
</comment>